<accession>A0ABW4KZ75</accession>
<dbReference type="EMBL" id="JBHUEJ010000045">
    <property type="protein sequence ID" value="MFD1712643.1"/>
    <property type="molecule type" value="Genomic_DNA"/>
</dbReference>
<evidence type="ECO:0000313" key="1">
    <source>
        <dbReference type="EMBL" id="MFD1712643.1"/>
    </source>
</evidence>
<comment type="caution">
    <text evidence="1">The sequence shown here is derived from an EMBL/GenBank/DDBJ whole genome shotgun (WGS) entry which is preliminary data.</text>
</comment>
<name>A0ABW4KZ75_9BURK</name>
<reference evidence="2" key="1">
    <citation type="journal article" date="2019" name="Int. J. Syst. Evol. Microbiol.">
        <title>The Global Catalogue of Microorganisms (GCM) 10K type strain sequencing project: providing services to taxonomists for standard genome sequencing and annotation.</title>
        <authorList>
            <consortium name="The Broad Institute Genomics Platform"/>
            <consortium name="The Broad Institute Genome Sequencing Center for Infectious Disease"/>
            <person name="Wu L."/>
            <person name="Ma J."/>
        </authorList>
    </citation>
    <scope>NUCLEOTIDE SEQUENCE [LARGE SCALE GENOMIC DNA]</scope>
    <source>
        <strain evidence="2">LMG 29247</strain>
    </source>
</reference>
<proteinExistence type="predicted"/>
<organism evidence="1 2">
    <name type="scientific">Ottowia flava</name>
    <dbReference type="NCBI Taxonomy" id="2675430"/>
    <lineage>
        <taxon>Bacteria</taxon>
        <taxon>Pseudomonadati</taxon>
        <taxon>Pseudomonadota</taxon>
        <taxon>Betaproteobacteria</taxon>
        <taxon>Burkholderiales</taxon>
        <taxon>Comamonadaceae</taxon>
        <taxon>Ottowia</taxon>
    </lineage>
</organism>
<gene>
    <name evidence="1" type="ORF">ACFSF0_18760</name>
</gene>
<sequence>MDDIVLQAMAKWPNVPHCYGWLGLDARGDWYLRDGEAQALGTFTSGVPGAKGSRLVHEKLVAFIQRNYQPDEQGRWFFQNGPQRVFVELEAAPWVWRLADDGSVTAQDGRPAQVQEALVDEQGRVFLQADRGLGLVHTQDMGLLADAVDAGRWIPREVDSASLPALGGYVLSPQAASGKAPATG</sequence>
<evidence type="ECO:0000313" key="2">
    <source>
        <dbReference type="Proteomes" id="UP001597304"/>
    </source>
</evidence>
<dbReference type="InterPro" id="IPR021332">
    <property type="entry name" value="DUF2944"/>
</dbReference>
<dbReference type="Pfam" id="PF11161">
    <property type="entry name" value="DUF2944"/>
    <property type="match status" value="1"/>
</dbReference>
<protein>
    <submittedName>
        <fullName evidence="1">DUF2946 family protein</fullName>
    </submittedName>
</protein>
<keyword evidence="2" id="KW-1185">Reference proteome</keyword>
<dbReference type="RefSeq" id="WP_147913621.1">
    <property type="nucleotide sequence ID" value="NZ_JBHUEJ010000045.1"/>
</dbReference>
<dbReference type="Proteomes" id="UP001597304">
    <property type="component" value="Unassembled WGS sequence"/>
</dbReference>